<keyword evidence="5" id="KW-0804">Transcription</keyword>
<keyword evidence="10" id="KW-1185">Reference proteome</keyword>
<protein>
    <submittedName>
        <fullName evidence="9">Response regulator</fullName>
    </submittedName>
</protein>
<dbReference type="Proteomes" id="UP000559809">
    <property type="component" value="Unassembled WGS sequence"/>
</dbReference>
<keyword evidence="2" id="KW-0902">Two-component regulatory system</keyword>
<dbReference type="Gene3D" id="3.40.50.2300">
    <property type="match status" value="1"/>
</dbReference>
<dbReference type="PANTHER" id="PTHR48111">
    <property type="entry name" value="REGULATOR OF RPOS"/>
    <property type="match status" value="1"/>
</dbReference>
<dbReference type="GO" id="GO:0032993">
    <property type="term" value="C:protein-DNA complex"/>
    <property type="evidence" value="ECO:0007669"/>
    <property type="project" value="TreeGrafter"/>
</dbReference>
<proteinExistence type="predicted"/>
<evidence type="ECO:0000313" key="9">
    <source>
        <dbReference type="EMBL" id="NYT48819.1"/>
    </source>
</evidence>
<feature type="region of interest" description="Disordered" evidence="7">
    <location>
        <begin position="125"/>
        <end position="156"/>
    </location>
</feature>
<organism evidence="9 10">
    <name type="scientific">Parapusillimonas granuli</name>
    <dbReference type="NCBI Taxonomy" id="380911"/>
    <lineage>
        <taxon>Bacteria</taxon>
        <taxon>Pseudomonadati</taxon>
        <taxon>Pseudomonadota</taxon>
        <taxon>Betaproteobacteria</taxon>
        <taxon>Burkholderiales</taxon>
        <taxon>Alcaligenaceae</taxon>
        <taxon>Parapusillimonas</taxon>
    </lineage>
</organism>
<dbReference type="AlphaFoldDB" id="A0A853FXJ4"/>
<keyword evidence="3" id="KW-0805">Transcription regulation</keyword>
<dbReference type="FunFam" id="3.40.50.2300:FF:000018">
    <property type="entry name" value="DNA-binding transcriptional regulator NtrC"/>
    <property type="match status" value="1"/>
</dbReference>
<evidence type="ECO:0000256" key="1">
    <source>
        <dbReference type="ARBA" id="ARBA00022553"/>
    </source>
</evidence>
<evidence type="ECO:0000256" key="6">
    <source>
        <dbReference type="PROSITE-ProRule" id="PRU00169"/>
    </source>
</evidence>
<dbReference type="SMART" id="SM00448">
    <property type="entry name" value="REC"/>
    <property type="match status" value="1"/>
</dbReference>
<evidence type="ECO:0000256" key="7">
    <source>
        <dbReference type="SAM" id="MobiDB-lite"/>
    </source>
</evidence>
<dbReference type="PANTHER" id="PTHR48111:SF1">
    <property type="entry name" value="TWO-COMPONENT RESPONSE REGULATOR ORR33"/>
    <property type="match status" value="1"/>
</dbReference>
<dbReference type="InterPro" id="IPR039420">
    <property type="entry name" value="WalR-like"/>
</dbReference>
<evidence type="ECO:0000256" key="5">
    <source>
        <dbReference type="ARBA" id="ARBA00023163"/>
    </source>
</evidence>
<feature type="modified residue" description="4-aspartylphosphate" evidence="6">
    <location>
        <position position="52"/>
    </location>
</feature>
<dbReference type="PROSITE" id="PS50110">
    <property type="entry name" value="RESPONSE_REGULATORY"/>
    <property type="match status" value="1"/>
</dbReference>
<evidence type="ECO:0000256" key="4">
    <source>
        <dbReference type="ARBA" id="ARBA00023125"/>
    </source>
</evidence>
<dbReference type="EMBL" id="JACCEM010000003">
    <property type="protein sequence ID" value="NYT48819.1"/>
    <property type="molecule type" value="Genomic_DNA"/>
</dbReference>
<dbReference type="GO" id="GO:0000156">
    <property type="term" value="F:phosphorelay response regulator activity"/>
    <property type="evidence" value="ECO:0007669"/>
    <property type="project" value="TreeGrafter"/>
</dbReference>
<dbReference type="InterPro" id="IPR011006">
    <property type="entry name" value="CheY-like_superfamily"/>
</dbReference>
<dbReference type="Pfam" id="PF00072">
    <property type="entry name" value="Response_reg"/>
    <property type="match status" value="1"/>
</dbReference>
<dbReference type="RefSeq" id="WP_180154128.1">
    <property type="nucleotide sequence ID" value="NZ_JACCEM010000003.1"/>
</dbReference>
<evidence type="ECO:0000256" key="3">
    <source>
        <dbReference type="ARBA" id="ARBA00023015"/>
    </source>
</evidence>
<sequence>MARILVVDDEIGIRELLSEILYDEGHSVELAENAAQARAARLRARPDLVLLDIWMPDTDGVSLLKEWGSQGLLDMPVIMMSGHATVDTAVEATRIGAVDFLEKPITLQKLLKTIAAALAKPVAAPAPAGGARLPERRPDHLPPLTTDTASAPAAEPAAELNHSLLGGISLDQPLRDARDEFERIYFEYHLGRENHSMTRVSERTGLERTHLYRKLKQLGIDSSRKKQSSSNN</sequence>
<dbReference type="GO" id="GO:0006355">
    <property type="term" value="P:regulation of DNA-templated transcription"/>
    <property type="evidence" value="ECO:0007669"/>
    <property type="project" value="TreeGrafter"/>
</dbReference>
<dbReference type="GO" id="GO:0000976">
    <property type="term" value="F:transcription cis-regulatory region binding"/>
    <property type="evidence" value="ECO:0007669"/>
    <property type="project" value="TreeGrafter"/>
</dbReference>
<dbReference type="SUPFAM" id="SSF52172">
    <property type="entry name" value="CheY-like"/>
    <property type="match status" value="1"/>
</dbReference>
<gene>
    <name evidence="9" type="ORF">H0A72_05800</name>
</gene>
<evidence type="ECO:0000259" key="8">
    <source>
        <dbReference type="PROSITE" id="PS50110"/>
    </source>
</evidence>
<keyword evidence="4" id="KW-0238">DNA-binding</keyword>
<comment type="caution">
    <text evidence="9">The sequence shown here is derived from an EMBL/GenBank/DDBJ whole genome shotgun (WGS) entry which is preliminary data.</text>
</comment>
<reference evidence="9 10" key="1">
    <citation type="submission" date="2020-07" db="EMBL/GenBank/DDBJ databases">
        <title>Taxonomic revisions and descriptions of new bacterial species based on genomic comparisons in the high-G+C-content subgroup of the family Alcaligenaceae.</title>
        <authorList>
            <person name="Szabo A."/>
            <person name="Felfoldi T."/>
        </authorList>
    </citation>
    <scope>NUCLEOTIDE SEQUENCE [LARGE SCALE GENOMIC DNA]</scope>
    <source>
        <strain evidence="9 10">LMG 24012</strain>
    </source>
</reference>
<dbReference type="SUPFAM" id="SSF46689">
    <property type="entry name" value="Homeodomain-like"/>
    <property type="match status" value="1"/>
</dbReference>
<dbReference type="InterPro" id="IPR001789">
    <property type="entry name" value="Sig_transdc_resp-reg_receiver"/>
</dbReference>
<name>A0A853FXJ4_9BURK</name>
<evidence type="ECO:0000313" key="10">
    <source>
        <dbReference type="Proteomes" id="UP000559809"/>
    </source>
</evidence>
<evidence type="ECO:0000256" key="2">
    <source>
        <dbReference type="ARBA" id="ARBA00023012"/>
    </source>
</evidence>
<keyword evidence="1 6" id="KW-0597">Phosphoprotein</keyword>
<accession>A0A853FXJ4</accession>
<feature type="domain" description="Response regulatory" evidence="8">
    <location>
        <begin position="3"/>
        <end position="118"/>
    </location>
</feature>
<dbReference type="GO" id="GO:0005829">
    <property type="term" value="C:cytosol"/>
    <property type="evidence" value="ECO:0007669"/>
    <property type="project" value="TreeGrafter"/>
</dbReference>
<dbReference type="InterPro" id="IPR009057">
    <property type="entry name" value="Homeodomain-like_sf"/>
</dbReference>
<dbReference type="Gene3D" id="1.10.10.60">
    <property type="entry name" value="Homeodomain-like"/>
    <property type="match status" value="1"/>
</dbReference>